<organism evidence="3 4">
    <name type="scientific">Bifidobacterium asteroides</name>
    <dbReference type="NCBI Taxonomy" id="1684"/>
    <lineage>
        <taxon>Bacteria</taxon>
        <taxon>Bacillati</taxon>
        <taxon>Actinomycetota</taxon>
        <taxon>Actinomycetes</taxon>
        <taxon>Bifidobacteriales</taxon>
        <taxon>Bifidobacteriaceae</taxon>
        <taxon>Bifidobacterium</taxon>
    </lineage>
</organism>
<evidence type="ECO:0000313" key="3">
    <source>
        <dbReference type="EMBL" id="KJY49001.1"/>
    </source>
</evidence>
<feature type="transmembrane region" description="Helical" evidence="2">
    <location>
        <begin position="82"/>
        <end position="100"/>
    </location>
</feature>
<reference evidence="3 4" key="1">
    <citation type="submission" date="2014-12" db="EMBL/GenBank/DDBJ databases">
        <title>Comparative genomics of the lactic acid bacteria isolated from the honey bee gut.</title>
        <authorList>
            <person name="Ellegaard K.M."/>
            <person name="Tamarit D."/>
            <person name="Javelind E."/>
            <person name="Olofsson T."/>
            <person name="Andersson S.G."/>
            <person name="Vasquez A."/>
        </authorList>
    </citation>
    <scope>NUCLEOTIDE SEQUENCE [LARGE SCALE GENOMIC DNA]</scope>
    <source>
        <strain evidence="3 4">Bin2</strain>
    </source>
</reference>
<keyword evidence="2" id="KW-0812">Transmembrane</keyword>
<gene>
    <name evidence="3" type="ORF">JF69_15480</name>
</gene>
<keyword evidence="2" id="KW-1133">Transmembrane helix</keyword>
<evidence type="ECO:0000313" key="4">
    <source>
        <dbReference type="Proteomes" id="UP000033648"/>
    </source>
</evidence>
<dbReference type="AlphaFoldDB" id="A0A0F4KUW7"/>
<name>A0A0F4KUW7_9BIFI</name>
<evidence type="ECO:0000256" key="2">
    <source>
        <dbReference type="SAM" id="Phobius"/>
    </source>
</evidence>
<feature type="coiled-coil region" evidence="1">
    <location>
        <begin position="170"/>
        <end position="208"/>
    </location>
</feature>
<accession>A0A0F4KUW7</accession>
<proteinExistence type="predicted"/>
<protein>
    <submittedName>
        <fullName evidence="3">Uncharacterized protein</fullName>
    </submittedName>
</protein>
<evidence type="ECO:0000256" key="1">
    <source>
        <dbReference type="SAM" id="Coils"/>
    </source>
</evidence>
<keyword evidence="1" id="KW-0175">Coiled coil</keyword>
<sequence>MGYKENIAALAFDHSDDVNVAYGNAKNQLNMIRTANLEGPDRILPDDFSQQLTKLNTSFNQQLPDKRSAIEAEEKKLKTQHLIFLLVKIALIVLGLLFLVNDKLRVLGLIMVIAGIICHFVFKSIDANKSADLLAEWNGFFDGFVDSIGHGETLHSPSTGLFKKIDDLFLKSLDDNARGFEQQQRQMQKNMEAQAEQSRRALAAQAEQTQAIQKGMADMSRSMRRR</sequence>
<dbReference type="PATRIC" id="fig|1684.4.peg.1666"/>
<keyword evidence="2" id="KW-0472">Membrane</keyword>
<comment type="caution">
    <text evidence="3">The sequence shown here is derived from an EMBL/GenBank/DDBJ whole genome shotgun (WGS) entry which is preliminary data.</text>
</comment>
<dbReference type="EMBL" id="JWME01000014">
    <property type="protein sequence ID" value="KJY49001.1"/>
    <property type="molecule type" value="Genomic_DNA"/>
</dbReference>
<feature type="transmembrane region" description="Helical" evidence="2">
    <location>
        <begin position="106"/>
        <end position="122"/>
    </location>
</feature>
<dbReference type="Proteomes" id="UP000033648">
    <property type="component" value="Unassembled WGS sequence"/>
</dbReference>
<dbReference type="OrthoDB" id="9994679at2"/>